<reference evidence="4 5" key="1">
    <citation type="submission" date="2019-08" db="EMBL/GenBank/DDBJ databases">
        <title>Draft genome analysis of Rheinheimera tangshanensis isolated from the roots of fresh rice plants (Oryza sativa).</title>
        <authorList>
            <person name="Yu Q."/>
            <person name="Qi Y."/>
            <person name="Zhang H."/>
            <person name="Pu J."/>
        </authorList>
    </citation>
    <scope>NUCLEOTIDE SEQUENCE [LARGE SCALE GENOMIC DNA]</scope>
    <source>
        <strain evidence="4 5">JA3-B52</strain>
    </source>
</reference>
<organism evidence="4 5">
    <name type="scientific">Rheinheimera tangshanensis</name>
    <dbReference type="NCBI Taxonomy" id="400153"/>
    <lineage>
        <taxon>Bacteria</taxon>
        <taxon>Pseudomonadati</taxon>
        <taxon>Pseudomonadota</taxon>
        <taxon>Gammaproteobacteria</taxon>
        <taxon>Chromatiales</taxon>
        <taxon>Chromatiaceae</taxon>
        <taxon>Rheinheimera</taxon>
    </lineage>
</organism>
<dbReference type="EMBL" id="VRLR01000001">
    <property type="protein sequence ID" value="TXK83062.1"/>
    <property type="molecule type" value="Genomic_DNA"/>
</dbReference>
<sequence length="305" mass="34166">MALTKGKKTMLSIGIVMAGIAALWYGVFGLKPYSLSAEELTARYAYSVKQQVQLDLKELTPQSFEFTYPSFDGVTVNGRIIYPQAPKTIQSPVPVLIGAHAMGRSQIRWWQDSFKDRATFEQTDKITAMALAKGYAVVAIDARNHGLRKDPDLTVVDIIENLHWWGEREPYETMLVDTVRDHRVLLDWLVQQPMLDKNKIKLAGYSMGAQISLLLAGVDSRIKSVAAIVPPHMNSTTAVVAPLNVMAGLSDNQVWLFTADDDEYASIKQNQQLFDALPNPDKKLFRFDSGHLLPADYVTKLEPWL</sequence>
<keyword evidence="5" id="KW-1185">Reference proteome</keyword>
<feature type="domain" description="AB hydrolase-1" evidence="3">
    <location>
        <begin position="130"/>
        <end position="254"/>
    </location>
</feature>
<keyword evidence="1 4" id="KW-0378">Hydrolase</keyword>
<evidence type="ECO:0000313" key="4">
    <source>
        <dbReference type="EMBL" id="TXK83062.1"/>
    </source>
</evidence>
<dbReference type="GO" id="GO:0052689">
    <property type="term" value="F:carboxylic ester hydrolase activity"/>
    <property type="evidence" value="ECO:0007669"/>
    <property type="project" value="UniProtKB-ARBA"/>
</dbReference>
<evidence type="ECO:0000259" key="3">
    <source>
        <dbReference type="Pfam" id="PF00561"/>
    </source>
</evidence>
<accession>A0A5C8M5N8</accession>
<dbReference type="Pfam" id="PF00561">
    <property type="entry name" value="Abhydrolase_1"/>
    <property type="match status" value="1"/>
</dbReference>
<dbReference type="AlphaFoldDB" id="A0A5C8M5N8"/>
<evidence type="ECO:0000256" key="2">
    <source>
        <dbReference type="ARBA" id="ARBA00038115"/>
    </source>
</evidence>
<dbReference type="PANTHER" id="PTHR22946:SF9">
    <property type="entry name" value="POLYKETIDE TRANSFERASE AF380"/>
    <property type="match status" value="1"/>
</dbReference>
<dbReference type="InterPro" id="IPR000073">
    <property type="entry name" value="AB_hydrolase_1"/>
</dbReference>
<dbReference type="Gene3D" id="3.40.50.1820">
    <property type="entry name" value="alpha/beta hydrolase"/>
    <property type="match status" value="1"/>
</dbReference>
<dbReference type="Proteomes" id="UP000321814">
    <property type="component" value="Unassembled WGS sequence"/>
</dbReference>
<dbReference type="OrthoDB" id="9804723at2"/>
<dbReference type="InterPro" id="IPR029058">
    <property type="entry name" value="AB_hydrolase_fold"/>
</dbReference>
<dbReference type="SUPFAM" id="SSF53474">
    <property type="entry name" value="alpha/beta-Hydrolases"/>
    <property type="match status" value="1"/>
</dbReference>
<comment type="caution">
    <text evidence="4">The sequence shown here is derived from an EMBL/GenBank/DDBJ whole genome shotgun (WGS) entry which is preliminary data.</text>
</comment>
<protein>
    <submittedName>
        <fullName evidence="4">Alpha/beta fold hydrolase</fullName>
    </submittedName>
</protein>
<evidence type="ECO:0000313" key="5">
    <source>
        <dbReference type="Proteomes" id="UP000321814"/>
    </source>
</evidence>
<dbReference type="InterPro" id="IPR050261">
    <property type="entry name" value="FrsA_esterase"/>
</dbReference>
<comment type="similarity">
    <text evidence="2">Belongs to the AB hydrolase superfamily. FUS2 hydrolase family.</text>
</comment>
<dbReference type="PANTHER" id="PTHR22946">
    <property type="entry name" value="DIENELACTONE HYDROLASE DOMAIN-CONTAINING PROTEIN-RELATED"/>
    <property type="match status" value="1"/>
</dbReference>
<evidence type="ECO:0000256" key="1">
    <source>
        <dbReference type="ARBA" id="ARBA00022801"/>
    </source>
</evidence>
<dbReference type="RefSeq" id="WP_147902962.1">
    <property type="nucleotide sequence ID" value="NZ_BAAAGC010000002.1"/>
</dbReference>
<name>A0A5C8M5N8_9GAMM</name>
<gene>
    <name evidence="4" type="ORF">FU839_01945</name>
</gene>
<proteinExistence type="inferred from homology"/>